<name>A0A507B5D5_9PEZI</name>
<dbReference type="Pfam" id="PF00271">
    <property type="entry name" value="Helicase_C"/>
    <property type="match status" value="1"/>
</dbReference>
<dbReference type="SUPFAM" id="SSF57850">
    <property type="entry name" value="RING/U-box"/>
    <property type="match status" value="1"/>
</dbReference>
<feature type="compositionally biased region" description="Basic and acidic residues" evidence="10">
    <location>
        <begin position="128"/>
        <end position="137"/>
    </location>
</feature>
<evidence type="ECO:0000256" key="8">
    <source>
        <dbReference type="ARBA" id="ARBA00022840"/>
    </source>
</evidence>
<dbReference type="PROSITE" id="PS51194">
    <property type="entry name" value="HELICASE_CTER"/>
    <property type="match status" value="1"/>
</dbReference>
<keyword evidence="5" id="KW-0378">Hydrolase</keyword>
<protein>
    <submittedName>
        <fullName evidence="14">Uncharacterized protein</fullName>
    </submittedName>
</protein>
<proteinExistence type="inferred from homology"/>
<dbReference type="GO" id="GO:0005634">
    <property type="term" value="C:nucleus"/>
    <property type="evidence" value="ECO:0007669"/>
    <property type="project" value="TreeGrafter"/>
</dbReference>
<dbReference type="CDD" id="cd18008">
    <property type="entry name" value="DEXDc_SHPRH-like"/>
    <property type="match status" value="1"/>
</dbReference>
<feature type="compositionally biased region" description="Acidic residues" evidence="10">
    <location>
        <begin position="1026"/>
        <end position="1042"/>
    </location>
</feature>
<evidence type="ECO:0000313" key="14">
    <source>
        <dbReference type="EMBL" id="TPX13914.1"/>
    </source>
</evidence>
<keyword evidence="15" id="KW-1185">Reference proteome</keyword>
<dbReference type="InterPro" id="IPR014001">
    <property type="entry name" value="Helicase_ATP-bd"/>
</dbReference>
<dbReference type="SMART" id="SM00490">
    <property type="entry name" value="HELICc"/>
    <property type="match status" value="1"/>
</dbReference>
<dbReference type="STRING" id="1093900.A0A507B5D5"/>
<dbReference type="SMART" id="SM00184">
    <property type="entry name" value="RING"/>
    <property type="match status" value="1"/>
</dbReference>
<feature type="domain" description="Helicase C-terminal" evidence="13">
    <location>
        <begin position="1134"/>
        <end position="1286"/>
    </location>
</feature>
<dbReference type="GO" id="GO:0008094">
    <property type="term" value="F:ATP-dependent activity, acting on DNA"/>
    <property type="evidence" value="ECO:0007669"/>
    <property type="project" value="TreeGrafter"/>
</dbReference>
<dbReference type="GO" id="GO:0005737">
    <property type="term" value="C:cytoplasm"/>
    <property type="evidence" value="ECO:0007669"/>
    <property type="project" value="TreeGrafter"/>
</dbReference>
<organism evidence="14 15">
    <name type="scientific">Thyridium curvatum</name>
    <dbReference type="NCBI Taxonomy" id="1093900"/>
    <lineage>
        <taxon>Eukaryota</taxon>
        <taxon>Fungi</taxon>
        <taxon>Dikarya</taxon>
        <taxon>Ascomycota</taxon>
        <taxon>Pezizomycotina</taxon>
        <taxon>Sordariomycetes</taxon>
        <taxon>Sordariomycetidae</taxon>
        <taxon>Thyridiales</taxon>
        <taxon>Thyridiaceae</taxon>
        <taxon>Thyridium</taxon>
    </lineage>
</organism>
<evidence type="ECO:0000256" key="10">
    <source>
        <dbReference type="SAM" id="MobiDB-lite"/>
    </source>
</evidence>
<dbReference type="PROSITE" id="PS51192">
    <property type="entry name" value="HELICASE_ATP_BIND_1"/>
    <property type="match status" value="1"/>
</dbReference>
<dbReference type="SMART" id="SM00487">
    <property type="entry name" value="DEXDc"/>
    <property type="match status" value="1"/>
</dbReference>
<dbReference type="OrthoDB" id="423559at2759"/>
<dbReference type="SUPFAM" id="SSF52540">
    <property type="entry name" value="P-loop containing nucleoside triphosphate hydrolases"/>
    <property type="match status" value="2"/>
</dbReference>
<evidence type="ECO:0000256" key="3">
    <source>
        <dbReference type="ARBA" id="ARBA00022741"/>
    </source>
</evidence>
<dbReference type="InterPro" id="IPR038718">
    <property type="entry name" value="SNF2-like_sf"/>
</dbReference>
<evidence type="ECO:0000259" key="11">
    <source>
        <dbReference type="PROSITE" id="PS50089"/>
    </source>
</evidence>
<feature type="compositionally biased region" description="Basic and acidic residues" evidence="10">
    <location>
        <begin position="1091"/>
        <end position="1102"/>
    </location>
</feature>
<dbReference type="GO" id="GO:0000724">
    <property type="term" value="P:double-strand break repair via homologous recombination"/>
    <property type="evidence" value="ECO:0007669"/>
    <property type="project" value="TreeGrafter"/>
</dbReference>
<evidence type="ECO:0000259" key="12">
    <source>
        <dbReference type="PROSITE" id="PS51192"/>
    </source>
</evidence>
<dbReference type="GeneID" id="41973061"/>
<comment type="similarity">
    <text evidence="1">Belongs to the SNF2/RAD54 helicase family.</text>
</comment>
<evidence type="ECO:0000259" key="13">
    <source>
        <dbReference type="PROSITE" id="PS51194"/>
    </source>
</evidence>
<dbReference type="Proteomes" id="UP000319257">
    <property type="component" value="Unassembled WGS sequence"/>
</dbReference>
<dbReference type="PANTHER" id="PTHR45626:SF16">
    <property type="entry name" value="ATP-DEPENDENT HELICASE ULS1"/>
    <property type="match status" value="1"/>
</dbReference>
<evidence type="ECO:0000256" key="7">
    <source>
        <dbReference type="ARBA" id="ARBA00022833"/>
    </source>
</evidence>
<dbReference type="GO" id="GO:0016787">
    <property type="term" value="F:hydrolase activity"/>
    <property type="evidence" value="ECO:0007669"/>
    <property type="project" value="UniProtKB-KW"/>
</dbReference>
<dbReference type="PROSITE" id="PS50089">
    <property type="entry name" value="ZF_RING_2"/>
    <property type="match status" value="1"/>
</dbReference>
<dbReference type="GO" id="GO:0008270">
    <property type="term" value="F:zinc ion binding"/>
    <property type="evidence" value="ECO:0007669"/>
    <property type="project" value="UniProtKB-KW"/>
</dbReference>
<dbReference type="Gene3D" id="3.40.50.10810">
    <property type="entry name" value="Tandem AAA-ATPase domain"/>
    <property type="match status" value="1"/>
</dbReference>
<feature type="domain" description="RING-type" evidence="11">
    <location>
        <begin position="931"/>
        <end position="984"/>
    </location>
</feature>
<feature type="region of interest" description="Disordered" evidence="10">
    <location>
        <begin position="1005"/>
        <end position="1057"/>
    </location>
</feature>
<dbReference type="GO" id="GO:0004386">
    <property type="term" value="F:helicase activity"/>
    <property type="evidence" value="ECO:0007669"/>
    <property type="project" value="UniProtKB-KW"/>
</dbReference>
<feature type="region of interest" description="Disordered" evidence="10">
    <location>
        <begin position="298"/>
        <end position="412"/>
    </location>
</feature>
<feature type="compositionally biased region" description="Basic and acidic residues" evidence="10">
    <location>
        <begin position="97"/>
        <end position="106"/>
    </location>
</feature>
<feature type="region of interest" description="Disordered" evidence="10">
    <location>
        <begin position="1"/>
        <end position="25"/>
    </location>
</feature>
<dbReference type="InterPro" id="IPR018957">
    <property type="entry name" value="Znf_C3HC4_RING-type"/>
</dbReference>
<accession>A0A507B5D5</accession>
<dbReference type="InterPro" id="IPR000330">
    <property type="entry name" value="SNF2_N"/>
</dbReference>
<keyword evidence="2" id="KW-0479">Metal-binding</keyword>
<keyword evidence="8" id="KW-0067">ATP-binding</keyword>
<dbReference type="InterPro" id="IPR001650">
    <property type="entry name" value="Helicase_C-like"/>
</dbReference>
<feature type="region of interest" description="Disordered" evidence="10">
    <location>
        <begin position="74"/>
        <end position="106"/>
    </location>
</feature>
<keyword evidence="6" id="KW-0347">Helicase</keyword>
<gene>
    <name evidence="14" type="ORF">E0L32_005614</name>
</gene>
<dbReference type="InterPro" id="IPR013083">
    <property type="entry name" value="Znf_RING/FYVE/PHD"/>
</dbReference>
<evidence type="ECO:0000256" key="9">
    <source>
        <dbReference type="PROSITE-ProRule" id="PRU00175"/>
    </source>
</evidence>
<dbReference type="GO" id="GO:0005524">
    <property type="term" value="F:ATP binding"/>
    <property type="evidence" value="ECO:0007669"/>
    <property type="project" value="UniProtKB-KW"/>
</dbReference>
<dbReference type="EMBL" id="SKBQ01000030">
    <property type="protein sequence ID" value="TPX13914.1"/>
    <property type="molecule type" value="Genomic_DNA"/>
</dbReference>
<evidence type="ECO:0000256" key="4">
    <source>
        <dbReference type="ARBA" id="ARBA00022771"/>
    </source>
</evidence>
<dbReference type="Gene3D" id="3.30.40.10">
    <property type="entry name" value="Zinc/RING finger domain, C3HC4 (zinc finger)"/>
    <property type="match status" value="1"/>
</dbReference>
<sequence>MATPRSMEGSASRDAHSAQPFDIEDIQEDLGIQQAILVSLRDSTQPYTIDIQCRIHEASAKIRRLTKRLAEARRAISPGPSGGEESSNPTPFTHQSTESRSHDMDIVRGRPVQIEHRSASYATPSNRAHQDSTREPVDFSTASRKDMRKRTFSTHLDGGYSVSSGSKSRKTTPSPAPSIFSTSPASTDFDDDIDVVDLTGIDGDEFLSQQRQLEQRWGQQKQTADEDAALARLLQEGSDSDDARIAPATATATATASGTGTSIRTAYDRFLERSQASRFAPGRAPSLQLIQTLAARRADSNIGHPQVKDEPITRPSPSGLANFPLGPHRPQQHSPMPGGFPSFETDEEEVDSDDEFRRMNNLPPRARIRPPPAPPIATALSVVNRGQVGGPAAMPQRPALPERPHGSRGAFDNVPASELARRAALNRQLPGGAFPGIGGIDSFGTDTTLFPGPPSNQQAALFSRPGMLGGGRYNHLQASPFPVAGPSKQGGSLASVINRTGLYDFENLTDGFGAPLPDNVQRYVEDIAGDTRKNDEEIRELLSNIRPDMEIPVEEREGTPEELRYALYTHQQLALKWMKDMEEGSNKGGILADDMGLGKTISTLALMVSRQSPDPRVKTNLIIGPVALIKQWENEIKKKLKPEYRLSVFLYHGKKSTYDTMRGYDVVLTTYGTLAQEWKRYERYREAHQGANNEGNAELTKMFPLVHGKSNYYRVILDEAQCIKNQDTQSAKAAHKISATYRWCLTGTPMMNGVHELFSLIRFLRIRPYNEITRFNAQFHTLKPGSKEWSVDKRDTAMQRLRAVLKAIMLRRMKNSQIDGKPILNLPPKTEEVKHVVFSDDEQGFYKALETKAQLQFNKYVRAGTVGKNYSNILVLLLRLRQACCHPHLNLDFESTGNGTEGIVEEDMVALAKKFDASVVERLKAVEAFECPICMDAVLDPRFIVPCGHDACQDCLIKLAENAAQNGLQAGREENANARCPQCRGPLKFKEIVSYTVFKQVHMPESVEGEGSGDAAKSLPSLGSDTESDYSSDEEESDADDNGDLRNFVVPDDVDDDDFDTEVAKAAEKKLKRKARGKKSKSSRKSKGKRPQKEKLPEVKPHMLKQLRKESSKNREARRRYMHYLRDNWEPSAKVTKACELLENLKATGEKTIVFSLWTGLLDLLEIPIKYDLGLKYTRYDGGMSRNERDAATQAFMEDPRVKVMLVSLKAGNAGLNLTAASQVIIMDPFWNPFIEMQAVDRAHRIGQQREVQVHRILVEGTIEDRIVELQQRKRQLVEAALDEGEIKGLGRLNAGELRYLFGVRE</sequence>
<evidence type="ECO:0000256" key="6">
    <source>
        <dbReference type="ARBA" id="ARBA00022806"/>
    </source>
</evidence>
<evidence type="ECO:0000313" key="15">
    <source>
        <dbReference type="Proteomes" id="UP000319257"/>
    </source>
</evidence>
<evidence type="ECO:0000256" key="5">
    <source>
        <dbReference type="ARBA" id="ARBA00022801"/>
    </source>
</evidence>
<feature type="region of interest" description="Disordered" evidence="10">
    <location>
        <begin position="119"/>
        <end position="185"/>
    </location>
</feature>
<dbReference type="RefSeq" id="XP_030995625.1">
    <property type="nucleotide sequence ID" value="XM_031140155.1"/>
</dbReference>
<comment type="caution">
    <text evidence="14">The sequence shown here is derived from an EMBL/GenBank/DDBJ whole genome shotgun (WGS) entry which is preliminary data.</text>
</comment>
<feature type="compositionally biased region" description="Low complexity" evidence="10">
    <location>
        <begin position="77"/>
        <end position="87"/>
    </location>
</feature>
<reference evidence="14 15" key="1">
    <citation type="submission" date="2019-06" db="EMBL/GenBank/DDBJ databases">
        <title>Draft genome sequence of the filamentous fungus Phialemoniopsis curvata isolated from diesel fuel.</title>
        <authorList>
            <person name="Varaljay V.A."/>
            <person name="Lyon W.J."/>
            <person name="Crouch A.L."/>
            <person name="Drake C.E."/>
            <person name="Hollomon J.M."/>
            <person name="Nadeau L.J."/>
            <person name="Nunn H.S."/>
            <person name="Stevenson B.S."/>
            <person name="Bojanowski C.L."/>
            <person name="Crookes-Goodson W.J."/>
        </authorList>
    </citation>
    <scope>NUCLEOTIDE SEQUENCE [LARGE SCALE GENOMIC DNA]</scope>
    <source>
        <strain evidence="14 15">D216</strain>
    </source>
</reference>
<feature type="domain" description="Helicase ATP-binding" evidence="12">
    <location>
        <begin position="580"/>
        <end position="767"/>
    </location>
</feature>
<keyword evidence="4 9" id="KW-0863">Zinc-finger</keyword>
<dbReference type="Pfam" id="PF00176">
    <property type="entry name" value="SNF2-rel_dom"/>
    <property type="match status" value="1"/>
</dbReference>
<feature type="compositionally biased region" description="Basic residues" evidence="10">
    <location>
        <begin position="1070"/>
        <end position="1090"/>
    </location>
</feature>
<dbReference type="InterPro" id="IPR049730">
    <property type="entry name" value="SNF2/RAD54-like_C"/>
</dbReference>
<dbReference type="InterPro" id="IPR001841">
    <property type="entry name" value="Znf_RING"/>
</dbReference>
<dbReference type="Pfam" id="PF00097">
    <property type="entry name" value="zf-C3HC4"/>
    <property type="match status" value="1"/>
</dbReference>
<feature type="region of interest" description="Disordered" evidence="10">
    <location>
        <begin position="1069"/>
        <end position="1102"/>
    </location>
</feature>
<feature type="compositionally biased region" description="Acidic residues" evidence="10">
    <location>
        <begin position="344"/>
        <end position="354"/>
    </location>
</feature>
<dbReference type="InterPro" id="IPR027417">
    <property type="entry name" value="P-loop_NTPase"/>
</dbReference>
<keyword evidence="7" id="KW-0862">Zinc</keyword>
<evidence type="ECO:0000256" key="2">
    <source>
        <dbReference type="ARBA" id="ARBA00022723"/>
    </source>
</evidence>
<dbReference type="InterPro" id="IPR050628">
    <property type="entry name" value="SNF2_RAD54_helicase_TF"/>
</dbReference>
<evidence type="ECO:0000256" key="1">
    <source>
        <dbReference type="ARBA" id="ARBA00007025"/>
    </source>
</evidence>
<dbReference type="PANTHER" id="PTHR45626">
    <property type="entry name" value="TRANSCRIPTION TERMINATION FACTOR 2-RELATED"/>
    <property type="match status" value="1"/>
</dbReference>
<dbReference type="InParanoid" id="A0A507B5D5"/>
<keyword evidence="3" id="KW-0547">Nucleotide-binding</keyword>
<dbReference type="CDD" id="cd18793">
    <property type="entry name" value="SF2_C_SNF"/>
    <property type="match status" value="1"/>
</dbReference>
<dbReference type="Gene3D" id="3.40.50.300">
    <property type="entry name" value="P-loop containing nucleotide triphosphate hydrolases"/>
    <property type="match status" value="1"/>
</dbReference>